<dbReference type="HAMAP" id="MF_02095">
    <property type="entry name" value="CysQ"/>
    <property type="match status" value="1"/>
</dbReference>
<dbReference type="InterPro" id="IPR006240">
    <property type="entry name" value="CysQ"/>
</dbReference>
<dbReference type="InterPro" id="IPR050725">
    <property type="entry name" value="CysQ/Inositol_MonoPase"/>
</dbReference>
<dbReference type="GO" id="GO:0005886">
    <property type="term" value="C:plasma membrane"/>
    <property type="evidence" value="ECO:0007669"/>
    <property type="project" value="UniProtKB-SubCell"/>
</dbReference>
<dbReference type="InterPro" id="IPR000760">
    <property type="entry name" value="Inositol_monophosphatase-like"/>
</dbReference>
<comment type="caution">
    <text evidence="3">The sequence shown here is derived from an EMBL/GenBank/DDBJ whole genome shotgun (WGS) entry which is preliminary data.</text>
</comment>
<name>A0A4U1BSQ1_9GAMM</name>
<feature type="binding site" evidence="1">
    <location>
        <position position="79"/>
    </location>
    <ligand>
        <name>Mg(2+)</name>
        <dbReference type="ChEBI" id="CHEBI:18420"/>
        <label>1</label>
    </ligand>
</feature>
<feature type="binding site" evidence="1">
    <location>
        <position position="59"/>
    </location>
    <ligand>
        <name>substrate</name>
    </ligand>
</feature>
<dbReference type="EMBL" id="SWCJ01000001">
    <property type="protein sequence ID" value="TKB58737.1"/>
    <property type="molecule type" value="Genomic_DNA"/>
</dbReference>
<dbReference type="SUPFAM" id="SSF56655">
    <property type="entry name" value="Carbohydrate phosphatase"/>
    <property type="match status" value="1"/>
</dbReference>
<feature type="binding site" evidence="1">
    <location>
        <begin position="81"/>
        <end position="84"/>
    </location>
    <ligand>
        <name>substrate</name>
    </ligand>
</feature>
<dbReference type="FunFam" id="3.40.190.80:FF:000005">
    <property type="entry name" value="3'(2'),5'-bisphosphate nucleotidase CysQ"/>
    <property type="match status" value="1"/>
</dbReference>
<feature type="binding site" evidence="1">
    <location>
        <position position="203"/>
    </location>
    <ligand>
        <name>Mg(2+)</name>
        <dbReference type="ChEBI" id="CHEBI:18420"/>
        <label>2</label>
    </ligand>
</feature>
<feature type="binding site" evidence="1">
    <location>
        <position position="82"/>
    </location>
    <ligand>
        <name>Mg(2+)</name>
        <dbReference type="ChEBI" id="CHEBI:18420"/>
        <label>2</label>
    </ligand>
</feature>
<feature type="binding site" evidence="2">
    <location>
        <position position="59"/>
    </location>
    <ligand>
        <name>Mg(2+)</name>
        <dbReference type="ChEBI" id="CHEBI:18420"/>
        <label>1</label>
        <note>catalytic</note>
    </ligand>
</feature>
<evidence type="ECO:0000256" key="1">
    <source>
        <dbReference type="HAMAP-Rule" id="MF_02095"/>
    </source>
</evidence>
<evidence type="ECO:0000256" key="2">
    <source>
        <dbReference type="PIRSR" id="PIRSR600760-2"/>
    </source>
</evidence>
<feature type="binding site" evidence="2">
    <location>
        <position position="82"/>
    </location>
    <ligand>
        <name>Mg(2+)</name>
        <dbReference type="ChEBI" id="CHEBI:18420"/>
        <label>1</label>
        <note>catalytic</note>
    </ligand>
</feature>
<keyword evidence="1 3" id="KW-0378">Hydrolase</keyword>
<keyword evidence="1 2" id="KW-0460">Magnesium</keyword>
<accession>A0A4U1BSQ1</accession>
<protein>
    <recommendedName>
        <fullName evidence="1">3'(2'),5'-bisphosphate nucleotidase CysQ</fullName>
        <ecNumber evidence="1">3.1.3.7</ecNumber>
    </recommendedName>
    <alternativeName>
        <fullName evidence="1">3'(2'),5-bisphosphonucleoside 3'(2')-phosphohydrolase</fullName>
    </alternativeName>
    <alternativeName>
        <fullName evidence="1">3'-phosphoadenosine 5'-phosphate phosphatase</fullName>
        <shortName evidence="1">PAP phosphatase</shortName>
    </alternativeName>
</protein>
<dbReference type="PANTHER" id="PTHR43028:SF5">
    <property type="entry name" value="3'(2'),5'-BISPHOSPHATE NUCLEOTIDASE 1"/>
    <property type="match status" value="1"/>
</dbReference>
<dbReference type="NCBIfam" id="TIGR01331">
    <property type="entry name" value="bisphos_cysQ"/>
    <property type="match status" value="1"/>
</dbReference>
<dbReference type="EC" id="3.1.3.7" evidence="1"/>
<gene>
    <name evidence="1 3" type="primary">cysQ</name>
    <name evidence="3" type="ORF">FCL42_01525</name>
</gene>
<evidence type="ECO:0000313" key="4">
    <source>
        <dbReference type="Proteomes" id="UP000305675"/>
    </source>
</evidence>
<comment type="cofactor">
    <cofactor evidence="1 2">
        <name>Mg(2+)</name>
        <dbReference type="ChEBI" id="CHEBI:18420"/>
    </cofactor>
</comment>
<feature type="binding site" evidence="1">
    <location>
        <position position="203"/>
    </location>
    <ligand>
        <name>substrate</name>
    </ligand>
</feature>
<dbReference type="PANTHER" id="PTHR43028">
    <property type="entry name" value="3'(2'),5'-BISPHOSPHATE NUCLEOTIDASE 1"/>
    <property type="match status" value="1"/>
</dbReference>
<keyword evidence="1" id="KW-0997">Cell inner membrane</keyword>
<feature type="binding site" evidence="2">
    <location>
        <position position="203"/>
    </location>
    <ligand>
        <name>Mg(2+)</name>
        <dbReference type="ChEBI" id="CHEBI:18420"/>
        <label>1</label>
        <note>catalytic</note>
    </ligand>
</feature>
<comment type="similarity">
    <text evidence="1">Belongs to the inositol monophosphatase superfamily. CysQ family.</text>
</comment>
<comment type="subcellular location">
    <subcellularLocation>
        <location evidence="1">Cell inner membrane</location>
        <topology evidence="1">Peripheral membrane protein</topology>
        <orientation evidence="1">Cytoplasmic side</orientation>
    </subcellularLocation>
</comment>
<feature type="binding site" evidence="1">
    <location>
        <position position="59"/>
    </location>
    <ligand>
        <name>Mg(2+)</name>
        <dbReference type="ChEBI" id="CHEBI:18420"/>
        <label>1</label>
    </ligand>
</feature>
<dbReference type="PRINTS" id="PR00377">
    <property type="entry name" value="IMPHPHTASES"/>
</dbReference>
<dbReference type="Gene3D" id="3.40.190.80">
    <property type="match status" value="1"/>
</dbReference>
<dbReference type="AlphaFoldDB" id="A0A4U1BSQ1"/>
<comment type="function">
    <text evidence="1">Converts adenosine-3',5'-bisphosphate (PAP) to AMP.</text>
</comment>
<dbReference type="GO" id="GO:0000103">
    <property type="term" value="P:sulfate assimilation"/>
    <property type="evidence" value="ECO:0007669"/>
    <property type="project" value="TreeGrafter"/>
</dbReference>
<feature type="binding site" evidence="2">
    <location>
        <position position="79"/>
    </location>
    <ligand>
        <name>Mg(2+)</name>
        <dbReference type="ChEBI" id="CHEBI:18420"/>
        <label>1</label>
        <note>catalytic</note>
    </ligand>
</feature>
<evidence type="ECO:0000313" key="3">
    <source>
        <dbReference type="EMBL" id="TKB58737.1"/>
    </source>
</evidence>
<dbReference type="CDD" id="cd01638">
    <property type="entry name" value="CysQ"/>
    <property type="match status" value="1"/>
</dbReference>
<dbReference type="GO" id="GO:0008441">
    <property type="term" value="F:3'(2'),5'-bisphosphate nucleotidase activity"/>
    <property type="evidence" value="ECO:0007669"/>
    <property type="project" value="UniProtKB-UniRule"/>
</dbReference>
<dbReference type="GO" id="GO:0000287">
    <property type="term" value="F:magnesium ion binding"/>
    <property type="evidence" value="ECO:0007669"/>
    <property type="project" value="UniProtKB-UniRule"/>
</dbReference>
<proteinExistence type="inferred from homology"/>
<feature type="binding site" evidence="1">
    <location>
        <position position="79"/>
    </location>
    <ligand>
        <name>Mg(2+)</name>
        <dbReference type="ChEBI" id="CHEBI:18420"/>
        <label>2</label>
    </ligand>
</feature>
<dbReference type="Proteomes" id="UP000305675">
    <property type="component" value="Unassembled WGS sequence"/>
</dbReference>
<feature type="binding site" evidence="1">
    <location>
        <position position="81"/>
    </location>
    <ligand>
        <name>Mg(2+)</name>
        <dbReference type="ChEBI" id="CHEBI:18420"/>
        <label>1</label>
    </ligand>
</feature>
<comment type="catalytic activity">
    <reaction evidence="1">
        <text>adenosine 3',5'-bisphosphate + H2O = AMP + phosphate</text>
        <dbReference type="Rhea" id="RHEA:10040"/>
        <dbReference type="ChEBI" id="CHEBI:15377"/>
        <dbReference type="ChEBI" id="CHEBI:43474"/>
        <dbReference type="ChEBI" id="CHEBI:58343"/>
        <dbReference type="ChEBI" id="CHEBI:456215"/>
        <dbReference type="EC" id="3.1.3.7"/>
    </reaction>
</comment>
<keyword evidence="1" id="KW-1003">Cell membrane</keyword>
<keyword evidence="4" id="KW-1185">Reference proteome</keyword>
<organism evidence="3 4">
    <name type="scientific">Ferrimonas aestuarii</name>
    <dbReference type="NCBI Taxonomy" id="2569539"/>
    <lineage>
        <taxon>Bacteria</taxon>
        <taxon>Pseudomonadati</taxon>
        <taxon>Pseudomonadota</taxon>
        <taxon>Gammaproteobacteria</taxon>
        <taxon>Alteromonadales</taxon>
        <taxon>Ferrimonadaceae</taxon>
        <taxon>Ferrimonas</taxon>
    </lineage>
</organism>
<sequence>MAAVGEVVEEAGRRAMGFYANPQIQYKPDDSPLTQADLVSHAYLVEQLPQLGPWPVLSEESASIDWHTRRNWKRYWLIDPIDGTKEFIAENGEFTVNVALIEDGYPLFGVVGAPAMGTLYWGGRSLGAWRKQGDEVATLRARPKPEQPVVVCSRSHPSKALADYLDQLGAHRAVAVGSSLKLCRIAEGLADLYPRLGPTSEWDIGAAQGVLEGAGGKVLTLDGERLAYNQKASILNPHFIASGSDIG</sequence>
<reference evidence="3 4" key="1">
    <citation type="submission" date="2019-04" db="EMBL/GenBank/DDBJ databases">
        <authorList>
            <person name="Hwang J.C."/>
        </authorList>
    </citation>
    <scope>NUCLEOTIDE SEQUENCE [LARGE SCALE GENOMIC DNA]</scope>
    <source>
        <strain evidence="3 4">IMCC35002</strain>
    </source>
</reference>
<keyword evidence="1" id="KW-0472">Membrane</keyword>
<dbReference type="OrthoDB" id="9785695at2"/>
<dbReference type="Pfam" id="PF00459">
    <property type="entry name" value="Inositol_P"/>
    <property type="match status" value="1"/>
</dbReference>
<keyword evidence="1 2" id="KW-0479">Metal-binding</keyword>
<dbReference type="GO" id="GO:0050427">
    <property type="term" value="P:3'-phosphoadenosine 5'-phosphosulfate metabolic process"/>
    <property type="evidence" value="ECO:0007669"/>
    <property type="project" value="TreeGrafter"/>
</dbReference>
<dbReference type="Gene3D" id="3.30.540.10">
    <property type="entry name" value="Fructose-1,6-Bisphosphatase, subunit A, domain 1"/>
    <property type="match status" value="1"/>
</dbReference>
<feature type="binding site" evidence="2">
    <location>
        <position position="81"/>
    </location>
    <ligand>
        <name>Mg(2+)</name>
        <dbReference type="ChEBI" id="CHEBI:18420"/>
        <label>1</label>
        <note>catalytic</note>
    </ligand>
</feature>